<name>A0ABV5W3H7_9BACL</name>
<dbReference type="Gene3D" id="3.40.109.10">
    <property type="entry name" value="NADH Oxidase"/>
    <property type="match status" value="2"/>
</dbReference>
<reference evidence="1 2" key="1">
    <citation type="submission" date="2024-09" db="EMBL/GenBank/DDBJ databases">
        <authorList>
            <person name="Sun Q."/>
            <person name="Mori K."/>
        </authorList>
    </citation>
    <scope>NUCLEOTIDE SEQUENCE [LARGE SCALE GENOMIC DNA]</scope>
    <source>
        <strain evidence="1 2">JCM 12520</strain>
    </source>
</reference>
<dbReference type="RefSeq" id="WP_344909966.1">
    <property type="nucleotide sequence ID" value="NZ_BAAAYO010000008.1"/>
</dbReference>
<comment type="caution">
    <text evidence="1">The sequence shown here is derived from an EMBL/GenBank/DDBJ whole genome shotgun (WGS) entry which is preliminary data.</text>
</comment>
<dbReference type="Proteomes" id="UP001589619">
    <property type="component" value="Unassembled WGS sequence"/>
</dbReference>
<organism evidence="1 2">
    <name type="scientific">Paenibacillus hodogayensis</name>
    <dbReference type="NCBI Taxonomy" id="279208"/>
    <lineage>
        <taxon>Bacteria</taxon>
        <taxon>Bacillati</taxon>
        <taxon>Bacillota</taxon>
        <taxon>Bacilli</taxon>
        <taxon>Bacillales</taxon>
        <taxon>Paenibacillaceae</taxon>
        <taxon>Paenibacillus</taxon>
    </lineage>
</organism>
<evidence type="ECO:0000313" key="2">
    <source>
        <dbReference type="Proteomes" id="UP001589619"/>
    </source>
</evidence>
<dbReference type="InterPro" id="IPR052530">
    <property type="entry name" value="NAD(P)H_nitroreductase"/>
</dbReference>
<dbReference type="InterPro" id="IPR000415">
    <property type="entry name" value="Nitroreductase-like"/>
</dbReference>
<evidence type="ECO:0000313" key="1">
    <source>
        <dbReference type="EMBL" id="MFB9754925.1"/>
    </source>
</evidence>
<accession>A0ABV5W3H7</accession>
<keyword evidence="2" id="KW-1185">Reference proteome</keyword>
<evidence type="ECO:0008006" key="3">
    <source>
        <dbReference type="Google" id="ProtNLM"/>
    </source>
</evidence>
<dbReference type="SUPFAM" id="SSF55469">
    <property type="entry name" value="FMN-dependent nitroreductase-like"/>
    <property type="match status" value="1"/>
</dbReference>
<dbReference type="EMBL" id="JBHMAG010000016">
    <property type="protein sequence ID" value="MFB9754925.1"/>
    <property type="molecule type" value="Genomic_DNA"/>
</dbReference>
<sequence length="160" mass="18358">MRLADVNMERRRELPESRRPITQQLVLELLNDAVWAPNHRLREPWRFIFVEQGSMGGLPDRSATTSARLIVVMNEEADPFKQREDFAAVCCLIQNVRLLAWERGLAVERTMPEWIYDGELGRSFGVRDAERIVAVLELGDADTPQRAAETAPGRLRFDLL</sequence>
<proteinExistence type="predicted"/>
<dbReference type="PANTHER" id="PTHR43821:SF1">
    <property type="entry name" value="NAD(P)H NITROREDUCTASE YDJA-RELATED"/>
    <property type="match status" value="1"/>
</dbReference>
<gene>
    <name evidence="1" type="ORF">ACFFNY_25410</name>
</gene>
<protein>
    <recommendedName>
        <fullName evidence="3">Nitroreductase</fullName>
    </recommendedName>
</protein>
<dbReference type="PANTHER" id="PTHR43821">
    <property type="entry name" value="NAD(P)H NITROREDUCTASE YDJA-RELATED"/>
    <property type="match status" value="1"/>
</dbReference>